<keyword evidence="1 5" id="KW-0489">Methyltransferase</keyword>
<keyword evidence="3" id="KW-0949">S-adenosyl-L-methionine</keyword>
<evidence type="ECO:0000313" key="6">
    <source>
        <dbReference type="Proteomes" id="UP000317421"/>
    </source>
</evidence>
<name>A0A5C6AAZ2_9BACT</name>
<dbReference type="SUPFAM" id="SSF53335">
    <property type="entry name" value="S-adenosyl-L-methionine-dependent methyltransferases"/>
    <property type="match status" value="1"/>
</dbReference>
<dbReference type="Proteomes" id="UP000317421">
    <property type="component" value="Unassembled WGS sequence"/>
</dbReference>
<dbReference type="Gene3D" id="3.40.50.150">
    <property type="entry name" value="Vaccinia Virus protein VP39"/>
    <property type="match status" value="1"/>
</dbReference>
<organism evidence="5 6">
    <name type="scientific">Botrimarina colliarenosi</name>
    <dbReference type="NCBI Taxonomy" id="2528001"/>
    <lineage>
        <taxon>Bacteria</taxon>
        <taxon>Pseudomonadati</taxon>
        <taxon>Planctomycetota</taxon>
        <taxon>Planctomycetia</taxon>
        <taxon>Pirellulales</taxon>
        <taxon>Lacipirellulaceae</taxon>
        <taxon>Botrimarina</taxon>
    </lineage>
</organism>
<dbReference type="CDD" id="cd02440">
    <property type="entry name" value="AdoMet_MTases"/>
    <property type="match status" value="1"/>
</dbReference>
<feature type="domain" description="Methyltransferase type 12" evidence="4">
    <location>
        <begin position="58"/>
        <end position="156"/>
    </location>
</feature>
<dbReference type="RefSeq" id="WP_146445247.1">
    <property type="nucleotide sequence ID" value="NZ_SJPR01000003.1"/>
</dbReference>
<protein>
    <submittedName>
        <fullName evidence="5">N5-glutamine S-adenosyl-L-methionine-dependent methyltransferase</fullName>
    </submittedName>
</protein>
<evidence type="ECO:0000256" key="1">
    <source>
        <dbReference type="ARBA" id="ARBA00022603"/>
    </source>
</evidence>
<keyword evidence="6" id="KW-1185">Reference proteome</keyword>
<dbReference type="OrthoDB" id="465705at2"/>
<reference evidence="5 6" key="1">
    <citation type="submission" date="2019-02" db="EMBL/GenBank/DDBJ databases">
        <title>Deep-cultivation of Planctomycetes and their phenomic and genomic characterization uncovers novel biology.</title>
        <authorList>
            <person name="Wiegand S."/>
            <person name="Jogler M."/>
            <person name="Boedeker C."/>
            <person name="Pinto D."/>
            <person name="Vollmers J."/>
            <person name="Rivas-Marin E."/>
            <person name="Kohn T."/>
            <person name="Peeters S.H."/>
            <person name="Heuer A."/>
            <person name="Rast P."/>
            <person name="Oberbeckmann S."/>
            <person name="Bunk B."/>
            <person name="Jeske O."/>
            <person name="Meyerdierks A."/>
            <person name="Storesund J.E."/>
            <person name="Kallscheuer N."/>
            <person name="Luecker S."/>
            <person name="Lage O.M."/>
            <person name="Pohl T."/>
            <person name="Merkel B.J."/>
            <person name="Hornburger P."/>
            <person name="Mueller R.-W."/>
            <person name="Bruemmer F."/>
            <person name="Labrenz M."/>
            <person name="Spormann A.M."/>
            <person name="Op Den Camp H."/>
            <person name="Overmann J."/>
            <person name="Amann R."/>
            <person name="Jetten M.S.M."/>
            <person name="Mascher T."/>
            <person name="Medema M.H."/>
            <person name="Devos D.P."/>
            <person name="Kaster A.-K."/>
            <person name="Ovreas L."/>
            <person name="Rohde M."/>
            <person name="Galperin M.Y."/>
            <person name="Jogler C."/>
        </authorList>
    </citation>
    <scope>NUCLEOTIDE SEQUENCE [LARGE SCALE GENOMIC DNA]</scope>
    <source>
        <strain evidence="5 6">Pla108</strain>
    </source>
</reference>
<proteinExistence type="predicted"/>
<evidence type="ECO:0000256" key="3">
    <source>
        <dbReference type="ARBA" id="ARBA00022691"/>
    </source>
</evidence>
<dbReference type="PANTHER" id="PTHR43464">
    <property type="entry name" value="METHYLTRANSFERASE"/>
    <property type="match status" value="1"/>
</dbReference>
<accession>A0A5C6AAZ2</accession>
<keyword evidence="2 5" id="KW-0808">Transferase</keyword>
<dbReference type="GO" id="GO:0008168">
    <property type="term" value="F:methyltransferase activity"/>
    <property type="evidence" value="ECO:0007669"/>
    <property type="project" value="UniProtKB-KW"/>
</dbReference>
<gene>
    <name evidence="5" type="ORF">Pla108_25130</name>
</gene>
<comment type="caution">
    <text evidence="5">The sequence shown here is derived from an EMBL/GenBank/DDBJ whole genome shotgun (WGS) entry which is preliminary data.</text>
</comment>
<dbReference type="Pfam" id="PF08242">
    <property type="entry name" value="Methyltransf_12"/>
    <property type="match status" value="1"/>
</dbReference>
<dbReference type="InterPro" id="IPR029063">
    <property type="entry name" value="SAM-dependent_MTases_sf"/>
</dbReference>
<dbReference type="GO" id="GO:0032259">
    <property type="term" value="P:methylation"/>
    <property type="evidence" value="ECO:0007669"/>
    <property type="project" value="UniProtKB-KW"/>
</dbReference>
<evidence type="ECO:0000256" key="2">
    <source>
        <dbReference type="ARBA" id="ARBA00022679"/>
    </source>
</evidence>
<dbReference type="PANTHER" id="PTHR43464:SF19">
    <property type="entry name" value="UBIQUINONE BIOSYNTHESIS O-METHYLTRANSFERASE, MITOCHONDRIAL"/>
    <property type="match status" value="1"/>
</dbReference>
<evidence type="ECO:0000313" key="5">
    <source>
        <dbReference type="EMBL" id="TWT96739.1"/>
    </source>
</evidence>
<sequence length="254" mass="28008">MAAPVLFGMSTATYRWNARQAAADYDAAGPVIHPHYDEMQQAVVAALPFDIADTVHVVDLGGGSGRLAERVLDALPNATVTIVDPSEAFLEIASKRHERFTGRAHFVPRRAQDDWREAVARPDAIVSTSALHHLDAGEKNQVFAACRSVLSPGGVFVNGDEYRPPSDATYREWLEEWGEHMRSAVATGRTPATFGEIVDRWQERNLADFGGQRESGDDCHETVEEQAARLYGAGFRGVETTWRHRLWAVLVATP</sequence>
<evidence type="ECO:0000259" key="4">
    <source>
        <dbReference type="Pfam" id="PF08242"/>
    </source>
</evidence>
<dbReference type="InterPro" id="IPR013217">
    <property type="entry name" value="Methyltransf_12"/>
</dbReference>
<dbReference type="AlphaFoldDB" id="A0A5C6AAZ2"/>
<dbReference type="EMBL" id="SJPR01000003">
    <property type="protein sequence ID" value="TWT96739.1"/>
    <property type="molecule type" value="Genomic_DNA"/>
</dbReference>